<comment type="caution">
    <text evidence="2">The sequence shown here is derived from an EMBL/GenBank/DDBJ whole genome shotgun (WGS) entry which is preliminary data.</text>
</comment>
<sequence length="445" mass="49755">MSPSDRCLPPLFPILLRLCPLLERLKRNQVNRSRMSPCEEGFPLMLYPDSRVQEPTKFDNLNEPTSHARIPMSPASRPPEGSPMENRRHQPTTGHLQGIQGNDGRAIPSIHISEGSRRIDASKRRERRDGPIQAGRTMPKYLESSQPSTTDPSNGLMMDHQSTGRTRSPRPLGRQEPSPYSPPDVANGSRKPDRSPKSPLLSVPSPTPQTSLSDDVSGGSPSRRPAAKPRSREKLFASQPPGEKMEILSREKRSTEDSQSNVHTGESQLAESPRLARTNKTVVVNDKSTRADTSPPMKRTAMFRPHQLYPKDTPLEDDIVKRMSLLRRITTSPNPQTLPRPRLAKDLSQYAPAYVFAAGGNPLPSDNPLFLTLDDALSKPYDPSSLVHMSQYARQSWAEAQDATEQIWTPVEEPNQQVPHDSFDSSYRTFVLEKIEIPRPLQCLP</sequence>
<feature type="compositionally biased region" description="Polar residues" evidence="1">
    <location>
        <begin position="257"/>
        <end position="270"/>
    </location>
</feature>
<evidence type="ECO:0000256" key="1">
    <source>
        <dbReference type="SAM" id="MobiDB-lite"/>
    </source>
</evidence>
<evidence type="ECO:0000313" key="3">
    <source>
        <dbReference type="Proteomes" id="UP000886523"/>
    </source>
</evidence>
<dbReference type="EMBL" id="MU129130">
    <property type="protein sequence ID" value="KAF9505968.1"/>
    <property type="molecule type" value="Genomic_DNA"/>
</dbReference>
<gene>
    <name evidence="2" type="ORF">BS47DRAFT_480785</name>
</gene>
<feature type="compositionally biased region" description="Basic and acidic residues" evidence="1">
    <location>
        <begin position="243"/>
        <end position="256"/>
    </location>
</feature>
<accession>A0A9P6AHN9</accession>
<evidence type="ECO:0000313" key="2">
    <source>
        <dbReference type="EMBL" id="KAF9505968.1"/>
    </source>
</evidence>
<proteinExistence type="predicted"/>
<feature type="compositionally biased region" description="Polar residues" evidence="1">
    <location>
        <begin position="143"/>
        <end position="153"/>
    </location>
</feature>
<organism evidence="2 3">
    <name type="scientific">Hydnum rufescens UP504</name>
    <dbReference type="NCBI Taxonomy" id="1448309"/>
    <lineage>
        <taxon>Eukaryota</taxon>
        <taxon>Fungi</taxon>
        <taxon>Dikarya</taxon>
        <taxon>Basidiomycota</taxon>
        <taxon>Agaricomycotina</taxon>
        <taxon>Agaricomycetes</taxon>
        <taxon>Cantharellales</taxon>
        <taxon>Hydnaceae</taxon>
        <taxon>Hydnum</taxon>
    </lineage>
</organism>
<feature type="region of interest" description="Disordered" evidence="1">
    <location>
        <begin position="54"/>
        <end position="280"/>
    </location>
</feature>
<dbReference type="AlphaFoldDB" id="A0A9P6AHN9"/>
<reference evidence="2" key="1">
    <citation type="journal article" date="2020" name="Nat. Commun.">
        <title>Large-scale genome sequencing of mycorrhizal fungi provides insights into the early evolution of symbiotic traits.</title>
        <authorList>
            <person name="Miyauchi S."/>
            <person name="Kiss E."/>
            <person name="Kuo A."/>
            <person name="Drula E."/>
            <person name="Kohler A."/>
            <person name="Sanchez-Garcia M."/>
            <person name="Morin E."/>
            <person name="Andreopoulos B."/>
            <person name="Barry K.W."/>
            <person name="Bonito G."/>
            <person name="Buee M."/>
            <person name="Carver A."/>
            <person name="Chen C."/>
            <person name="Cichocki N."/>
            <person name="Clum A."/>
            <person name="Culley D."/>
            <person name="Crous P.W."/>
            <person name="Fauchery L."/>
            <person name="Girlanda M."/>
            <person name="Hayes R.D."/>
            <person name="Keri Z."/>
            <person name="LaButti K."/>
            <person name="Lipzen A."/>
            <person name="Lombard V."/>
            <person name="Magnuson J."/>
            <person name="Maillard F."/>
            <person name="Murat C."/>
            <person name="Nolan M."/>
            <person name="Ohm R.A."/>
            <person name="Pangilinan J."/>
            <person name="Pereira M.F."/>
            <person name="Perotto S."/>
            <person name="Peter M."/>
            <person name="Pfister S."/>
            <person name="Riley R."/>
            <person name="Sitrit Y."/>
            <person name="Stielow J.B."/>
            <person name="Szollosi G."/>
            <person name="Zifcakova L."/>
            <person name="Stursova M."/>
            <person name="Spatafora J.W."/>
            <person name="Tedersoo L."/>
            <person name="Vaario L.M."/>
            <person name="Yamada A."/>
            <person name="Yan M."/>
            <person name="Wang P."/>
            <person name="Xu J."/>
            <person name="Bruns T."/>
            <person name="Baldrian P."/>
            <person name="Vilgalys R."/>
            <person name="Dunand C."/>
            <person name="Henrissat B."/>
            <person name="Grigoriev I.V."/>
            <person name="Hibbett D."/>
            <person name="Nagy L.G."/>
            <person name="Martin F.M."/>
        </authorList>
    </citation>
    <scope>NUCLEOTIDE SEQUENCE</scope>
    <source>
        <strain evidence="2">UP504</strain>
    </source>
</reference>
<feature type="compositionally biased region" description="Basic and acidic residues" evidence="1">
    <location>
        <begin position="114"/>
        <end position="130"/>
    </location>
</feature>
<dbReference type="Proteomes" id="UP000886523">
    <property type="component" value="Unassembled WGS sequence"/>
</dbReference>
<name>A0A9P6AHN9_9AGAM</name>
<feature type="compositionally biased region" description="Low complexity" evidence="1">
    <location>
        <begin position="197"/>
        <end position="213"/>
    </location>
</feature>
<protein>
    <submittedName>
        <fullName evidence="2">Uncharacterized protein</fullName>
    </submittedName>
</protein>
<keyword evidence="3" id="KW-1185">Reference proteome</keyword>